<dbReference type="PROSITE" id="PS00866">
    <property type="entry name" value="CPSASE_1"/>
    <property type="match status" value="1"/>
</dbReference>
<keyword evidence="13" id="KW-0443">Lipid metabolism</keyword>
<keyword evidence="17" id="KW-1185">Reference proteome</keyword>
<protein>
    <recommendedName>
        <fullName evidence="4 13">Biotin carboxylase</fullName>
        <ecNumber evidence="4 13">6.3.4.14</ecNumber>
    </recommendedName>
    <alternativeName>
        <fullName evidence="13">Acetyl-coenzyme A carboxylase biotin carboxylase subunit A</fullName>
    </alternativeName>
</protein>
<evidence type="ECO:0000256" key="4">
    <source>
        <dbReference type="ARBA" id="ARBA00013263"/>
    </source>
</evidence>
<keyword evidence="5 13" id="KW-0436">Ligase</keyword>
<evidence type="ECO:0000259" key="14">
    <source>
        <dbReference type="PROSITE" id="PS50975"/>
    </source>
</evidence>
<dbReference type="InterPro" id="IPR011761">
    <property type="entry name" value="ATP-grasp"/>
</dbReference>
<dbReference type="GO" id="GO:0005524">
    <property type="term" value="F:ATP binding"/>
    <property type="evidence" value="ECO:0007669"/>
    <property type="project" value="UniProtKB-UniRule"/>
</dbReference>
<dbReference type="AlphaFoldDB" id="A0A1W1ZVH4"/>
<dbReference type="Gene3D" id="3.30.470.20">
    <property type="entry name" value="ATP-grasp fold, B domain"/>
    <property type="match status" value="1"/>
</dbReference>
<comment type="function">
    <text evidence="1 13">This protein is a component of the acetyl coenzyme A carboxylase complex; first, biotin carboxylase catalyzes the carboxylation of the carrier protein and then the transcarboxylase transfers the carboxyl group to form malonyl-CoA.</text>
</comment>
<gene>
    <name evidence="16" type="ORF">SAMN04488500_104223</name>
</gene>
<dbReference type="SUPFAM" id="SSF56059">
    <property type="entry name" value="Glutathione synthetase ATP-binding domain-like"/>
    <property type="match status" value="1"/>
</dbReference>
<dbReference type="InterPro" id="IPR005482">
    <property type="entry name" value="Biotin_COase_C"/>
</dbReference>
<dbReference type="PROSITE" id="PS00867">
    <property type="entry name" value="CPSASE_2"/>
    <property type="match status" value="1"/>
</dbReference>
<keyword evidence="13" id="KW-0444">Lipid biosynthesis</keyword>
<proteinExistence type="predicted"/>
<dbReference type="EC" id="6.3.4.14" evidence="4 13"/>
<keyword evidence="13" id="KW-0275">Fatty acid biosynthesis</keyword>
<dbReference type="Pfam" id="PF02785">
    <property type="entry name" value="Biotin_carb_C"/>
    <property type="match status" value="1"/>
</dbReference>
<keyword evidence="8 12" id="KW-0067">ATP-binding</keyword>
<dbReference type="Pfam" id="PF00289">
    <property type="entry name" value="Biotin_carb_N"/>
    <property type="match status" value="1"/>
</dbReference>
<evidence type="ECO:0000256" key="11">
    <source>
        <dbReference type="ARBA" id="ARBA00048600"/>
    </source>
</evidence>
<evidence type="ECO:0000256" key="10">
    <source>
        <dbReference type="ARBA" id="ARBA00023267"/>
    </source>
</evidence>
<dbReference type="InterPro" id="IPR011764">
    <property type="entry name" value="Biotin_carboxylation_dom"/>
</dbReference>
<keyword evidence="13" id="KW-0276">Fatty acid metabolism</keyword>
<evidence type="ECO:0000256" key="3">
    <source>
        <dbReference type="ARBA" id="ARBA00011750"/>
    </source>
</evidence>
<dbReference type="GO" id="GO:0004075">
    <property type="term" value="F:biotin carboxylase activity"/>
    <property type="evidence" value="ECO:0007669"/>
    <property type="project" value="UniProtKB-EC"/>
</dbReference>
<evidence type="ECO:0000256" key="1">
    <source>
        <dbReference type="ARBA" id="ARBA00003761"/>
    </source>
</evidence>
<dbReference type="GO" id="GO:0046872">
    <property type="term" value="F:metal ion binding"/>
    <property type="evidence" value="ECO:0007669"/>
    <property type="project" value="UniProtKB-KW"/>
</dbReference>
<dbReference type="InterPro" id="IPR004549">
    <property type="entry name" value="Acetyl_CoA_COase_biotin_COase"/>
</dbReference>
<reference evidence="16 17" key="1">
    <citation type="submission" date="2017-04" db="EMBL/GenBank/DDBJ databases">
        <authorList>
            <person name="Afonso C.L."/>
            <person name="Miller P.J."/>
            <person name="Scott M.A."/>
            <person name="Spackman E."/>
            <person name="Goraichik I."/>
            <person name="Dimitrov K.M."/>
            <person name="Suarez D.L."/>
            <person name="Swayne D.E."/>
        </authorList>
    </citation>
    <scope>NUCLEOTIDE SEQUENCE [LARGE SCALE GENOMIC DNA]</scope>
    <source>
        <strain evidence="16 17">DSM 5090</strain>
    </source>
</reference>
<dbReference type="InterPro" id="IPR005481">
    <property type="entry name" value="BC-like_N"/>
</dbReference>
<dbReference type="InterPro" id="IPR016185">
    <property type="entry name" value="PreATP-grasp_dom_sf"/>
</dbReference>
<dbReference type="NCBIfam" id="TIGR00514">
    <property type="entry name" value="accC"/>
    <property type="match status" value="1"/>
</dbReference>
<evidence type="ECO:0000256" key="6">
    <source>
        <dbReference type="ARBA" id="ARBA00022723"/>
    </source>
</evidence>
<evidence type="ECO:0000256" key="7">
    <source>
        <dbReference type="ARBA" id="ARBA00022741"/>
    </source>
</evidence>
<dbReference type="SMART" id="SM00878">
    <property type="entry name" value="Biotin_carb_C"/>
    <property type="match status" value="1"/>
</dbReference>
<comment type="catalytic activity">
    <reaction evidence="11 13">
        <text>N(6)-biotinyl-L-lysyl-[protein] + hydrogencarbonate + ATP = N(6)-carboxybiotinyl-L-lysyl-[protein] + ADP + phosphate + H(+)</text>
        <dbReference type="Rhea" id="RHEA:13501"/>
        <dbReference type="Rhea" id="RHEA-COMP:10505"/>
        <dbReference type="Rhea" id="RHEA-COMP:10506"/>
        <dbReference type="ChEBI" id="CHEBI:15378"/>
        <dbReference type="ChEBI" id="CHEBI:17544"/>
        <dbReference type="ChEBI" id="CHEBI:30616"/>
        <dbReference type="ChEBI" id="CHEBI:43474"/>
        <dbReference type="ChEBI" id="CHEBI:83144"/>
        <dbReference type="ChEBI" id="CHEBI:83145"/>
        <dbReference type="ChEBI" id="CHEBI:456216"/>
        <dbReference type="EC" id="6.3.4.14"/>
    </reaction>
</comment>
<keyword evidence="7 12" id="KW-0547">Nucleotide-binding</keyword>
<dbReference type="SUPFAM" id="SSF52440">
    <property type="entry name" value="PreATP-grasp domain"/>
    <property type="match status" value="1"/>
</dbReference>
<dbReference type="InterPro" id="IPR011054">
    <property type="entry name" value="Rudment_hybrid_motif"/>
</dbReference>
<dbReference type="UniPathway" id="UPA00655">
    <property type="reaction ID" value="UER00711"/>
</dbReference>
<feature type="domain" description="ATP-grasp" evidence="14">
    <location>
        <begin position="134"/>
        <end position="331"/>
    </location>
</feature>
<organism evidence="16 17">
    <name type="scientific">Sporomusa malonica</name>
    <dbReference type="NCBI Taxonomy" id="112901"/>
    <lineage>
        <taxon>Bacteria</taxon>
        <taxon>Bacillati</taxon>
        <taxon>Bacillota</taxon>
        <taxon>Negativicutes</taxon>
        <taxon>Selenomonadales</taxon>
        <taxon>Sporomusaceae</taxon>
        <taxon>Sporomusa</taxon>
    </lineage>
</organism>
<evidence type="ECO:0000256" key="5">
    <source>
        <dbReference type="ARBA" id="ARBA00022598"/>
    </source>
</evidence>
<sequence>MISRKEYEEYEGIMMFKKVLIANRGEIAVRIIRACREMGIATVAVYSEVDRQALHVKMADEAYCIGPVVAKNSYLNIPSLMSVAAFTRADAIHPGYGFLAENADFVEICAGYGITFIGPDADAIRAMGAKAVARETMRQAGVPTLPGTEGLIEDMEMAVSVAESIGYPVIVKATAGGGGKGMRVAKDEEELKKAIRQAQKEAENAFGNSGVYLEKYLDDPRHVEIQIVADKQGNVVYLGERDCSIQRRHQKLVEEAPSPALDPVLRQQMGYAAVLAAKAVNYHSAGTVEFLLDKHGRFYFMEMNTRIQVEHPVTELVTGIDLIKEQINVAAGGLISVSQEDVQINGWALECRINAENPDNNFMPSPGVVKRYLPPGGFGVRVDSAAFPGCEISPFYDSMVAKVIVWGKTRQEAIERMKRALAEFVIEGVYTTISFHQKLLEHEVFLSGDFNTSFLERHNDTFNKG</sequence>
<dbReference type="InterPro" id="IPR005479">
    <property type="entry name" value="CPAse_ATP-bd"/>
</dbReference>
<evidence type="ECO:0000256" key="12">
    <source>
        <dbReference type="PROSITE-ProRule" id="PRU00409"/>
    </source>
</evidence>
<dbReference type="Proteomes" id="UP000192738">
    <property type="component" value="Unassembled WGS sequence"/>
</dbReference>
<dbReference type="Pfam" id="PF02786">
    <property type="entry name" value="CPSase_L_D2"/>
    <property type="match status" value="1"/>
</dbReference>
<comment type="subunit">
    <text evidence="3 13">Acetyl-CoA carboxylase is a heterohexamer of biotin carboxyl carrier protein, biotin carboxylase and the two subunits of carboxyl transferase in a 2:2 complex.</text>
</comment>
<evidence type="ECO:0000256" key="8">
    <source>
        <dbReference type="ARBA" id="ARBA00022840"/>
    </source>
</evidence>
<accession>A0A1W1ZVH4</accession>
<dbReference type="PROSITE" id="PS50975">
    <property type="entry name" value="ATP_GRASP"/>
    <property type="match status" value="1"/>
</dbReference>
<dbReference type="FunFam" id="3.30.470.20:FF:000028">
    <property type="entry name" value="Methylcrotonoyl-CoA carboxylase subunit alpha, mitochondrial"/>
    <property type="match status" value="1"/>
</dbReference>
<evidence type="ECO:0000256" key="13">
    <source>
        <dbReference type="RuleBase" id="RU365063"/>
    </source>
</evidence>
<feature type="domain" description="Biotin carboxylation" evidence="15">
    <location>
        <begin position="15"/>
        <end position="460"/>
    </location>
</feature>
<name>A0A1W1ZVH4_9FIRM</name>
<dbReference type="PROSITE" id="PS50979">
    <property type="entry name" value="BC"/>
    <property type="match status" value="1"/>
</dbReference>
<dbReference type="FunFam" id="3.40.50.20:FF:000010">
    <property type="entry name" value="Propionyl-CoA carboxylase subunit alpha"/>
    <property type="match status" value="1"/>
</dbReference>
<evidence type="ECO:0000259" key="15">
    <source>
        <dbReference type="PROSITE" id="PS50979"/>
    </source>
</evidence>
<keyword evidence="6" id="KW-0479">Metal-binding</keyword>
<keyword evidence="10 13" id="KW-0092">Biotin</keyword>
<dbReference type="STRING" id="112901.SAMN04488500_104223"/>
<dbReference type="PANTHER" id="PTHR48095:SF2">
    <property type="entry name" value="BIOTIN CARBOXYLASE, CHLOROPLASTIC"/>
    <property type="match status" value="1"/>
</dbReference>
<dbReference type="FunFam" id="3.30.1490.20:FF:000018">
    <property type="entry name" value="Biotin carboxylase"/>
    <property type="match status" value="1"/>
</dbReference>
<evidence type="ECO:0000313" key="16">
    <source>
        <dbReference type="EMBL" id="SMC52414.1"/>
    </source>
</evidence>
<dbReference type="InterPro" id="IPR051602">
    <property type="entry name" value="ACC_Biotin_Carboxylase"/>
</dbReference>
<dbReference type="SUPFAM" id="SSF51246">
    <property type="entry name" value="Rudiment single hybrid motif"/>
    <property type="match status" value="1"/>
</dbReference>
<dbReference type="EMBL" id="FWXI01000004">
    <property type="protein sequence ID" value="SMC52414.1"/>
    <property type="molecule type" value="Genomic_DNA"/>
</dbReference>
<comment type="pathway">
    <text evidence="2 13">Lipid metabolism; malonyl-CoA biosynthesis; malonyl-CoA from acetyl-CoA: step 1/1.</text>
</comment>
<evidence type="ECO:0000256" key="2">
    <source>
        <dbReference type="ARBA" id="ARBA00004956"/>
    </source>
</evidence>
<evidence type="ECO:0000256" key="9">
    <source>
        <dbReference type="ARBA" id="ARBA00022842"/>
    </source>
</evidence>
<dbReference type="GO" id="GO:2001295">
    <property type="term" value="P:malonyl-CoA biosynthetic process"/>
    <property type="evidence" value="ECO:0007669"/>
    <property type="project" value="UniProtKB-UniPathway"/>
</dbReference>
<dbReference type="GO" id="GO:0006633">
    <property type="term" value="P:fatty acid biosynthetic process"/>
    <property type="evidence" value="ECO:0007669"/>
    <property type="project" value="UniProtKB-KW"/>
</dbReference>
<evidence type="ECO:0000313" key="17">
    <source>
        <dbReference type="Proteomes" id="UP000192738"/>
    </source>
</evidence>
<keyword evidence="9" id="KW-0460">Magnesium</keyword>
<dbReference type="PANTHER" id="PTHR48095">
    <property type="entry name" value="PYRUVATE CARBOXYLASE SUBUNIT A"/>
    <property type="match status" value="1"/>
</dbReference>
<dbReference type="NCBIfam" id="NF006367">
    <property type="entry name" value="PRK08591.1"/>
    <property type="match status" value="1"/>
</dbReference>